<name>A0A1F7GB96_9BACT</name>
<dbReference type="InterPro" id="IPR051813">
    <property type="entry name" value="HepT_RNase_toxin"/>
</dbReference>
<dbReference type="GO" id="GO:0004540">
    <property type="term" value="F:RNA nuclease activity"/>
    <property type="evidence" value="ECO:0007669"/>
    <property type="project" value="InterPro"/>
</dbReference>
<evidence type="ECO:0000256" key="5">
    <source>
        <dbReference type="ARBA" id="ARBA00022801"/>
    </source>
</evidence>
<evidence type="ECO:0000256" key="6">
    <source>
        <dbReference type="ARBA" id="ARBA00024207"/>
    </source>
</evidence>
<reference evidence="7 8" key="1">
    <citation type="journal article" date="2016" name="Nat. Commun.">
        <title>Thousands of microbial genomes shed light on interconnected biogeochemical processes in an aquifer system.</title>
        <authorList>
            <person name="Anantharaman K."/>
            <person name="Brown C.T."/>
            <person name="Hug L.A."/>
            <person name="Sharon I."/>
            <person name="Castelle C.J."/>
            <person name="Probst A.J."/>
            <person name="Thomas B.C."/>
            <person name="Singh A."/>
            <person name="Wilkins M.J."/>
            <person name="Karaoz U."/>
            <person name="Brodie E.L."/>
            <person name="Williams K.H."/>
            <person name="Hubbard S.S."/>
            <person name="Banfield J.F."/>
        </authorList>
    </citation>
    <scope>NUCLEOTIDE SEQUENCE [LARGE SCALE GENOMIC DNA]</scope>
</reference>
<proteinExistence type="inferred from homology"/>
<dbReference type="PANTHER" id="PTHR34139">
    <property type="entry name" value="UPF0331 PROTEIN MJ0127"/>
    <property type="match status" value="1"/>
</dbReference>
<dbReference type="InterPro" id="IPR008201">
    <property type="entry name" value="HepT-like"/>
</dbReference>
<dbReference type="PANTHER" id="PTHR34139:SF1">
    <property type="entry name" value="RNASE MJ1380-RELATED"/>
    <property type="match status" value="1"/>
</dbReference>
<protein>
    <recommendedName>
        <fullName evidence="9">DUF86 domain-containing protein</fullName>
    </recommendedName>
</protein>
<comment type="caution">
    <text evidence="7">The sequence shown here is derived from an EMBL/GenBank/DDBJ whole genome shotgun (WGS) entry which is preliminary data.</text>
</comment>
<comment type="similarity">
    <text evidence="6">Belongs to the HepT RNase toxin family.</text>
</comment>
<keyword evidence="2" id="KW-1277">Toxin-antitoxin system</keyword>
<evidence type="ECO:0000256" key="1">
    <source>
        <dbReference type="ARBA" id="ARBA00022553"/>
    </source>
</evidence>
<evidence type="ECO:0000256" key="4">
    <source>
        <dbReference type="ARBA" id="ARBA00022741"/>
    </source>
</evidence>
<evidence type="ECO:0000313" key="8">
    <source>
        <dbReference type="Proteomes" id="UP000178372"/>
    </source>
</evidence>
<evidence type="ECO:0000256" key="3">
    <source>
        <dbReference type="ARBA" id="ARBA00022722"/>
    </source>
</evidence>
<dbReference type="EMBL" id="MFZF01000020">
    <property type="protein sequence ID" value="OGK16178.1"/>
    <property type="molecule type" value="Genomic_DNA"/>
</dbReference>
<keyword evidence="3" id="KW-0540">Nuclease</keyword>
<dbReference type="GO" id="GO:0000166">
    <property type="term" value="F:nucleotide binding"/>
    <property type="evidence" value="ECO:0007669"/>
    <property type="project" value="UniProtKB-KW"/>
</dbReference>
<accession>A0A1F7GB96</accession>
<gene>
    <name evidence="7" type="ORF">A2690_01930</name>
</gene>
<evidence type="ECO:0000313" key="7">
    <source>
        <dbReference type="EMBL" id="OGK16178.1"/>
    </source>
</evidence>
<dbReference type="Pfam" id="PF01934">
    <property type="entry name" value="HepT-like"/>
    <property type="match status" value="1"/>
</dbReference>
<keyword evidence="4" id="KW-0547">Nucleotide-binding</keyword>
<evidence type="ECO:0000256" key="2">
    <source>
        <dbReference type="ARBA" id="ARBA00022649"/>
    </source>
</evidence>
<organism evidence="7 8">
    <name type="scientific">Candidatus Roizmanbacteria bacterium RIFCSPHIGHO2_01_FULL_39_12b</name>
    <dbReference type="NCBI Taxonomy" id="1802030"/>
    <lineage>
        <taxon>Bacteria</taxon>
        <taxon>Candidatus Roizmaniibacteriota</taxon>
    </lineage>
</organism>
<dbReference type="GO" id="GO:0110001">
    <property type="term" value="C:toxin-antitoxin complex"/>
    <property type="evidence" value="ECO:0007669"/>
    <property type="project" value="InterPro"/>
</dbReference>
<dbReference type="Gene3D" id="1.20.120.580">
    <property type="entry name" value="bsu32300-like"/>
    <property type="match status" value="1"/>
</dbReference>
<dbReference type="GO" id="GO:0016787">
    <property type="term" value="F:hydrolase activity"/>
    <property type="evidence" value="ECO:0007669"/>
    <property type="project" value="UniProtKB-KW"/>
</dbReference>
<dbReference type="InterPro" id="IPR037038">
    <property type="entry name" value="HepT-like_sf"/>
</dbReference>
<dbReference type="Proteomes" id="UP000178372">
    <property type="component" value="Unassembled WGS sequence"/>
</dbReference>
<keyword evidence="5" id="KW-0378">Hydrolase</keyword>
<dbReference type="AlphaFoldDB" id="A0A1F7GB96"/>
<evidence type="ECO:0008006" key="9">
    <source>
        <dbReference type="Google" id="ProtNLM"/>
    </source>
</evidence>
<keyword evidence="1" id="KW-0597">Phosphoprotein</keyword>
<sequence>MRNSNPYAYLMHMKDAAEAVIAYATANDFEHFETDNWDQAAAIRNLEIIGEAATNISSEFRKEHDTIPRQDIIDFRNVAIHDYMEVDTNIIWDIIKNDIPPLIEQLNVLLEKNDN</sequence>